<dbReference type="EMBL" id="SNSC02000018">
    <property type="protein sequence ID" value="TID16570.1"/>
    <property type="molecule type" value="Genomic_DNA"/>
</dbReference>
<dbReference type="Proteomes" id="UP000298493">
    <property type="component" value="Unassembled WGS sequence"/>
</dbReference>
<sequence length="80" mass="9241">MGEADIRMITSLLRYVNPNASPYVYPQQQWNAYEQPIAPARPYPPQLPGFGPPMRRGPTTPLERENHEHQTEKERARAAR</sequence>
<accession>A0A4Z1NLR3</accession>
<evidence type="ECO:0000313" key="3">
    <source>
        <dbReference type="Proteomes" id="UP000298493"/>
    </source>
</evidence>
<evidence type="ECO:0000313" key="2">
    <source>
        <dbReference type="EMBL" id="TID16570.1"/>
    </source>
</evidence>
<proteinExistence type="predicted"/>
<feature type="compositionally biased region" description="Basic and acidic residues" evidence="1">
    <location>
        <begin position="62"/>
        <end position="80"/>
    </location>
</feature>
<feature type="region of interest" description="Disordered" evidence="1">
    <location>
        <begin position="41"/>
        <end position="80"/>
    </location>
</feature>
<comment type="caution">
    <text evidence="2">The sequence shown here is derived from an EMBL/GenBank/DDBJ whole genome shotgun (WGS) entry which is preliminary data.</text>
</comment>
<evidence type="ECO:0000256" key="1">
    <source>
        <dbReference type="SAM" id="MobiDB-lite"/>
    </source>
</evidence>
<gene>
    <name evidence="2" type="ORF">E6O75_ATG11688</name>
</gene>
<name>A0A4Z1NLR3_9PEZI</name>
<keyword evidence="3" id="KW-1185">Reference proteome</keyword>
<reference evidence="2 3" key="1">
    <citation type="submission" date="2019-04" db="EMBL/GenBank/DDBJ databases">
        <title>High contiguity whole genome sequence and gene annotation resource for two Venturia nashicola isolates.</title>
        <authorList>
            <person name="Prokchorchik M."/>
            <person name="Won K."/>
            <person name="Lee Y."/>
            <person name="Choi E.D."/>
            <person name="Segonzac C."/>
            <person name="Sohn K.H."/>
        </authorList>
    </citation>
    <scope>NUCLEOTIDE SEQUENCE [LARGE SCALE GENOMIC DNA]</scope>
    <source>
        <strain evidence="2 3">PRI2</strain>
    </source>
</reference>
<dbReference type="AlphaFoldDB" id="A0A4Z1NLR3"/>
<feature type="compositionally biased region" description="Pro residues" evidence="1">
    <location>
        <begin position="41"/>
        <end position="51"/>
    </location>
</feature>
<protein>
    <submittedName>
        <fullName evidence="2">Uncharacterized protein</fullName>
    </submittedName>
</protein>
<organism evidence="2 3">
    <name type="scientific">Venturia nashicola</name>
    <dbReference type="NCBI Taxonomy" id="86259"/>
    <lineage>
        <taxon>Eukaryota</taxon>
        <taxon>Fungi</taxon>
        <taxon>Dikarya</taxon>
        <taxon>Ascomycota</taxon>
        <taxon>Pezizomycotina</taxon>
        <taxon>Dothideomycetes</taxon>
        <taxon>Pleosporomycetidae</taxon>
        <taxon>Venturiales</taxon>
        <taxon>Venturiaceae</taxon>
        <taxon>Venturia</taxon>
    </lineage>
</organism>